<comment type="caution">
    <text evidence="2">The sequence shown here is derived from an EMBL/GenBank/DDBJ whole genome shotgun (WGS) entry which is preliminary data.</text>
</comment>
<dbReference type="Proteomes" id="UP001153076">
    <property type="component" value="Unassembled WGS sequence"/>
</dbReference>
<evidence type="ECO:0000313" key="2">
    <source>
        <dbReference type="EMBL" id="KAJ8450960.1"/>
    </source>
</evidence>
<evidence type="ECO:0000256" key="1">
    <source>
        <dbReference type="SAM" id="MobiDB-lite"/>
    </source>
</evidence>
<gene>
    <name evidence="2" type="ORF">Cgig2_032585</name>
</gene>
<proteinExistence type="predicted"/>
<sequence length="322" mass="35857">MDAIYSPSTQAFALIPRFSSSSSPSSSSSLRLSLSRIQSIRDEFFGCGTRLRHRALRKCKWKNDFDEKTDQEKAVHEGGSALRRDDQKNIQTSGLPASEHDQEGRVTNKHGFCTPMEAEHLHIDNLESNNSILEETDSTQEDKDGGVKPLYQEHSSSPEDAPNPEQRDLPDSNLSDLGAFASALSEKSEKVGIALPDESSELISVQSLEICTEASDFADYGRDTHLDILPPAPMIEINGAVSGAVETAPIKENDYEESNHQHDERHIQASICNERTKSGREELHLFYEDTSISDHPQDLPVLEETFLLHPTQEAFSVKEKTH</sequence>
<feature type="region of interest" description="Disordered" evidence="1">
    <location>
        <begin position="67"/>
        <end position="109"/>
    </location>
</feature>
<organism evidence="2 3">
    <name type="scientific">Carnegiea gigantea</name>
    <dbReference type="NCBI Taxonomy" id="171969"/>
    <lineage>
        <taxon>Eukaryota</taxon>
        <taxon>Viridiplantae</taxon>
        <taxon>Streptophyta</taxon>
        <taxon>Embryophyta</taxon>
        <taxon>Tracheophyta</taxon>
        <taxon>Spermatophyta</taxon>
        <taxon>Magnoliopsida</taxon>
        <taxon>eudicotyledons</taxon>
        <taxon>Gunneridae</taxon>
        <taxon>Pentapetalae</taxon>
        <taxon>Caryophyllales</taxon>
        <taxon>Cactineae</taxon>
        <taxon>Cactaceae</taxon>
        <taxon>Cactoideae</taxon>
        <taxon>Echinocereeae</taxon>
        <taxon>Carnegiea</taxon>
    </lineage>
</organism>
<dbReference type="AlphaFoldDB" id="A0A9Q1QSR7"/>
<keyword evidence="3" id="KW-1185">Reference proteome</keyword>
<protein>
    <submittedName>
        <fullName evidence="2">Uncharacterized protein</fullName>
    </submittedName>
</protein>
<reference evidence="2" key="1">
    <citation type="submission" date="2022-04" db="EMBL/GenBank/DDBJ databases">
        <title>Carnegiea gigantea Genome sequencing and assembly v2.</title>
        <authorList>
            <person name="Copetti D."/>
            <person name="Sanderson M.J."/>
            <person name="Burquez A."/>
            <person name="Wojciechowski M.F."/>
        </authorList>
    </citation>
    <scope>NUCLEOTIDE SEQUENCE</scope>
    <source>
        <strain evidence="2">SGP5-SGP5p</strain>
        <tissue evidence="2">Aerial part</tissue>
    </source>
</reference>
<evidence type="ECO:0000313" key="3">
    <source>
        <dbReference type="Proteomes" id="UP001153076"/>
    </source>
</evidence>
<accession>A0A9Q1QSR7</accession>
<dbReference type="OrthoDB" id="185373at2759"/>
<dbReference type="EMBL" id="JAKOGI010000012">
    <property type="protein sequence ID" value="KAJ8450960.1"/>
    <property type="molecule type" value="Genomic_DNA"/>
</dbReference>
<name>A0A9Q1QSR7_9CARY</name>
<feature type="compositionally biased region" description="Basic and acidic residues" evidence="1">
    <location>
        <begin position="67"/>
        <end position="88"/>
    </location>
</feature>
<feature type="region of interest" description="Disordered" evidence="1">
    <location>
        <begin position="137"/>
        <end position="175"/>
    </location>
</feature>